<organism evidence="1 2">
    <name type="scientific">Paenibacillus urinalis</name>
    <dbReference type="NCBI Taxonomy" id="521520"/>
    <lineage>
        <taxon>Bacteria</taxon>
        <taxon>Bacillati</taxon>
        <taxon>Bacillota</taxon>
        <taxon>Bacilli</taxon>
        <taxon>Bacillales</taxon>
        <taxon>Paenibacillaceae</taxon>
        <taxon>Paenibacillus</taxon>
    </lineage>
</organism>
<proteinExistence type="predicted"/>
<dbReference type="EMBL" id="CP118109">
    <property type="protein sequence ID" value="WDI05130.1"/>
    <property type="molecule type" value="Genomic_DNA"/>
</dbReference>
<dbReference type="RefSeq" id="WP_274338723.1">
    <property type="nucleotide sequence ID" value="NZ_CP118109.1"/>
</dbReference>
<evidence type="ECO:0000313" key="2">
    <source>
        <dbReference type="Proteomes" id="UP001221519"/>
    </source>
</evidence>
<protein>
    <recommendedName>
        <fullName evidence="3">DUF35 domain-containing protein</fullName>
    </recommendedName>
</protein>
<evidence type="ECO:0008006" key="3">
    <source>
        <dbReference type="Google" id="ProtNLM"/>
    </source>
</evidence>
<accession>A0ABY7XNA7</accession>
<dbReference type="Proteomes" id="UP001221519">
    <property type="component" value="Plasmid unnamed1"/>
</dbReference>
<sequence>MRDLREDLAKFFDEYAHNVVYVRRDPRFRCACYSERSGEPTSNCPKCFGTSYVVSMEKVRTRRTLSSFPESLPNTNRSAAFGSMVPKQYVYYLEHDINPKENDLILEVQWDKGMPVRIMQKHSISVAEPLYGKGGRVEFWVTYLKHSMGEAGDNAALTKY</sequence>
<name>A0ABY7XNA7_9BACL</name>
<gene>
    <name evidence="1" type="ORF">PUW25_25315</name>
</gene>
<keyword evidence="1" id="KW-0614">Plasmid</keyword>
<geneLocation type="plasmid" evidence="1 2">
    <name>unnamed1</name>
</geneLocation>
<keyword evidence="2" id="KW-1185">Reference proteome</keyword>
<evidence type="ECO:0000313" key="1">
    <source>
        <dbReference type="EMBL" id="WDI05130.1"/>
    </source>
</evidence>
<reference evidence="1 2" key="1">
    <citation type="submission" date="2023-02" db="EMBL/GenBank/DDBJ databases">
        <title>Pathogen: clinical or host-associated sample.</title>
        <authorList>
            <person name="Hergert J."/>
            <person name="Casey R."/>
            <person name="Wagner J."/>
            <person name="Young E.L."/>
            <person name="Oakeson K.F."/>
        </authorList>
    </citation>
    <scope>NUCLEOTIDE SEQUENCE [LARGE SCALE GENOMIC DNA]</scope>
    <source>
        <strain evidence="1 2">2022CK-00829</strain>
        <plasmid evidence="1 2">unnamed1</plasmid>
    </source>
</reference>